<evidence type="ECO:0000313" key="3">
    <source>
        <dbReference type="Proteomes" id="UP000694382"/>
    </source>
</evidence>
<sequence>PYLTSQVPKCPQSIPGPKHPQSIPAPKCPQSIPSPKCPQSIPSPKFPQSNPGPKCPQNSIASPKHPQSNPGPKCPLSNPGPKCPQTCEKACYKNANIRRLRKILKNQGDTHPLHAVLVHLGDGAVLVPAHPHPPCWQLRRPHVWFQLCG</sequence>
<accession>A0A8U8BTW9</accession>
<reference evidence="2" key="1">
    <citation type="submission" date="2020-02" db="EMBL/GenBank/DDBJ databases">
        <authorList>
            <person name="Enbody D E."/>
            <person name="Pettersson E M."/>
        </authorList>
    </citation>
    <scope>NUCLEOTIDE SEQUENCE [LARGE SCALE GENOMIC DNA]</scope>
</reference>
<dbReference type="Proteomes" id="UP000694382">
    <property type="component" value="Chromosome 15"/>
</dbReference>
<organism evidence="2 3">
    <name type="scientific">Geospiza parvula</name>
    <name type="common">Small tree-finch</name>
    <name type="synonym">Camarhynchus parvulus</name>
    <dbReference type="NCBI Taxonomy" id="87175"/>
    <lineage>
        <taxon>Eukaryota</taxon>
        <taxon>Metazoa</taxon>
        <taxon>Chordata</taxon>
        <taxon>Craniata</taxon>
        <taxon>Vertebrata</taxon>
        <taxon>Euteleostomi</taxon>
        <taxon>Archelosauria</taxon>
        <taxon>Archosauria</taxon>
        <taxon>Dinosauria</taxon>
        <taxon>Saurischia</taxon>
        <taxon>Theropoda</taxon>
        <taxon>Coelurosauria</taxon>
        <taxon>Aves</taxon>
        <taxon>Neognathae</taxon>
        <taxon>Neoaves</taxon>
        <taxon>Telluraves</taxon>
        <taxon>Australaves</taxon>
        <taxon>Passeriformes</taxon>
        <taxon>Thraupidae</taxon>
        <taxon>Camarhynchus</taxon>
    </lineage>
</organism>
<evidence type="ECO:0000256" key="1">
    <source>
        <dbReference type="SAM" id="MobiDB-lite"/>
    </source>
</evidence>
<proteinExistence type="predicted"/>
<dbReference type="AlphaFoldDB" id="A0A8U8BTW9"/>
<reference evidence="2" key="3">
    <citation type="submission" date="2025-09" db="UniProtKB">
        <authorList>
            <consortium name="Ensembl"/>
        </authorList>
    </citation>
    <scope>IDENTIFICATION</scope>
</reference>
<protein>
    <submittedName>
        <fullName evidence="2">Uncharacterized protein</fullName>
    </submittedName>
</protein>
<keyword evidence="3" id="KW-1185">Reference proteome</keyword>
<evidence type="ECO:0000313" key="2">
    <source>
        <dbReference type="Ensembl" id="ENSCPVP00000024994.1"/>
    </source>
</evidence>
<feature type="compositionally biased region" description="Polar residues" evidence="1">
    <location>
        <begin position="40"/>
        <end position="70"/>
    </location>
</feature>
<feature type="region of interest" description="Disordered" evidence="1">
    <location>
        <begin position="1"/>
        <end position="78"/>
    </location>
</feature>
<reference evidence="2" key="2">
    <citation type="submission" date="2025-08" db="UniProtKB">
        <authorList>
            <consortium name="Ensembl"/>
        </authorList>
    </citation>
    <scope>IDENTIFICATION</scope>
</reference>
<name>A0A8U8BTW9_GEOPR</name>
<dbReference type="Ensembl" id="ENSCPVT00000026671.1">
    <property type="protein sequence ID" value="ENSCPVP00000024994.1"/>
    <property type="gene ID" value="ENSCPVG00000017987.1"/>
</dbReference>